<evidence type="ECO:0000313" key="2">
    <source>
        <dbReference type="EMBL" id="KAF6765762.1"/>
    </source>
</evidence>
<dbReference type="AlphaFoldDB" id="A0A8H6IK25"/>
<gene>
    <name evidence="2" type="ORF">DFP72DRAFT_839581</name>
</gene>
<evidence type="ECO:0000256" key="1">
    <source>
        <dbReference type="SAM" id="MobiDB-lite"/>
    </source>
</evidence>
<accession>A0A8H6IK25</accession>
<sequence length="269" mass="30460">MWTEVESSGQRWTATVVLPFPHFPTAHSNFRLRKACQIVGSWATTLEWQAFVTWVLDPFWWVVQLAVTRGRDFYVTAKCLPEKLWESSGKIGGVQHPPCPIRARSQAPKQRPVPKSSLTLATVLVWHKRFVSPYGPRGYKSCLKGEVDVLQQRVVSRRRGEGIHDAQQNMDRSKNHVCGRRTAIRVRTLDPSQMSQIIMKGRDRSRKPPSRPNRRRRYDRGRAESLALSECEQEASIHGNARAPSPSASPPPQIPTISKVAIATRALGR</sequence>
<reference evidence="2 3" key="1">
    <citation type="submission" date="2020-07" db="EMBL/GenBank/DDBJ databases">
        <title>Comparative genomics of pyrophilous fungi reveals a link between fire events and developmental genes.</title>
        <authorList>
            <consortium name="DOE Joint Genome Institute"/>
            <person name="Steindorff A.S."/>
            <person name="Carver A."/>
            <person name="Calhoun S."/>
            <person name="Stillman K."/>
            <person name="Liu H."/>
            <person name="Lipzen A."/>
            <person name="Pangilinan J."/>
            <person name="Labutti K."/>
            <person name="Bruns T.D."/>
            <person name="Grigoriev I.V."/>
        </authorList>
    </citation>
    <scope>NUCLEOTIDE SEQUENCE [LARGE SCALE GENOMIC DNA]</scope>
    <source>
        <strain evidence="2 3">CBS 144469</strain>
    </source>
</reference>
<dbReference type="EMBL" id="JACGCI010000002">
    <property type="protein sequence ID" value="KAF6765762.1"/>
    <property type="molecule type" value="Genomic_DNA"/>
</dbReference>
<protein>
    <submittedName>
        <fullName evidence="2">Uncharacterized protein</fullName>
    </submittedName>
</protein>
<feature type="region of interest" description="Disordered" evidence="1">
    <location>
        <begin position="198"/>
        <end position="258"/>
    </location>
</feature>
<keyword evidence="3" id="KW-1185">Reference proteome</keyword>
<proteinExistence type="predicted"/>
<dbReference type="Proteomes" id="UP000521943">
    <property type="component" value="Unassembled WGS sequence"/>
</dbReference>
<name>A0A8H6IK25_9AGAR</name>
<organism evidence="2 3">
    <name type="scientific">Ephemerocybe angulata</name>
    <dbReference type="NCBI Taxonomy" id="980116"/>
    <lineage>
        <taxon>Eukaryota</taxon>
        <taxon>Fungi</taxon>
        <taxon>Dikarya</taxon>
        <taxon>Basidiomycota</taxon>
        <taxon>Agaricomycotina</taxon>
        <taxon>Agaricomycetes</taxon>
        <taxon>Agaricomycetidae</taxon>
        <taxon>Agaricales</taxon>
        <taxon>Agaricineae</taxon>
        <taxon>Psathyrellaceae</taxon>
        <taxon>Ephemerocybe</taxon>
    </lineage>
</organism>
<feature type="compositionally biased region" description="Basic residues" evidence="1">
    <location>
        <begin position="203"/>
        <end position="219"/>
    </location>
</feature>
<evidence type="ECO:0000313" key="3">
    <source>
        <dbReference type="Proteomes" id="UP000521943"/>
    </source>
</evidence>
<comment type="caution">
    <text evidence="2">The sequence shown here is derived from an EMBL/GenBank/DDBJ whole genome shotgun (WGS) entry which is preliminary data.</text>
</comment>